<name>Q11I77_CHESB</name>
<evidence type="ECO:0000259" key="1">
    <source>
        <dbReference type="Pfam" id="PF13847"/>
    </source>
</evidence>
<dbReference type="Pfam" id="PF13847">
    <property type="entry name" value="Methyltransf_31"/>
    <property type="match status" value="1"/>
</dbReference>
<dbReference type="GO" id="GO:0008168">
    <property type="term" value="F:methyltransferase activity"/>
    <property type="evidence" value="ECO:0007669"/>
    <property type="project" value="UniProtKB-KW"/>
</dbReference>
<dbReference type="InterPro" id="IPR025714">
    <property type="entry name" value="Methyltranfer_dom"/>
</dbReference>
<dbReference type="SUPFAM" id="SSF46785">
    <property type="entry name" value="Winged helix' DNA-binding domain"/>
    <property type="match status" value="1"/>
</dbReference>
<dbReference type="PANTHER" id="PTHR45128">
    <property type="entry name" value="METHYLTRANSFERASE TYPE 11"/>
    <property type="match status" value="1"/>
</dbReference>
<dbReference type="Gene3D" id="1.10.10.10">
    <property type="entry name" value="Winged helix-like DNA-binding domain superfamily/Winged helix DNA-binding domain"/>
    <property type="match status" value="1"/>
</dbReference>
<dbReference type="EMBL" id="CP000390">
    <property type="protein sequence ID" value="ABG62898.1"/>
    <property type="molecule type" value="Genomic_DNA"/>
</dbReference>
<dbReference type="InterPro" id="IPR029063">
    <property type="entry name" value="SAM-dependent_MTases_sf"/>
</dbReference>
<keyword evidence="3" id="KW-0489">Methyltransferase</keyword>
<feature type="domain" description="Methyltransferase" evidence="1">
    <location>
        <begin position="178"/>
        <end position="289"/>
    </location>
</feature>
<gene>
    <name evidence="3" type="ordered locus">Meso_1502</name>
</gene>
<dbReference type="OrthoDB" id="7856199at2"/>
<dbReference type="HOGENOM" id="CLU_063529_1_1_5"/>
<sequence length="360" mass="38739">MAVAVATQPPDMTAAEAFSGKIAGMLDSGAVAVMISIGHRLGLFDVLAGLPASTSEAIAARAELSERYVREWLAVMVTGGIVTYDPSKKSYRLPAEHAASLTRGAELGNFAVYAQHIALLGQMQDRLLSCFETGEGLTYGDYPCFHQVMAEDSEQTVVAQLFETILPLVDGLKQQLAAGIEVLDAGCGRGLALMEMARYFPQSRFTGYDLGEDAIEFATDAARKAGLTNVKFEARDLTGYDEKARFDLITSFDAIHDQKDPQALIRSMKGALKPGGVYLVQDIGGSAKLENNLDFPFAPLLYAISCAHCTPVSLGQGGLGLGTMWGWETAQAMLEAAGFHYVERTVLPHDPMNVWFVARA</sequence>
<keyword evidence="3" id="KW-0808">Transferase</keyword>
<organism evidence="3">
    <name type="scientific">Chelativorans sp. (strain BNC1)</name>
    <dbReference type="NCBI Taxonomy" id="266779"/>
    <lineage>
        <taxon>Bacteria</taxon>
        <taxon>Pseudomonadati</taxon>
        <taxon>Pseudomonadota</taxon>
        <taxon>Alphaproteobacteria</taxon>
        <taxon>Hyphomicrobiales</taxon>
        <taxon>Phyllobacteriaceae</taxon>
        <taxon>Chelativorans</taxon>
    </lineage>
</organism>
<feature type="domain" description="S-adenosylmethionine-dependent methyltransferase Rv2258c-like winged HTH" evidence="2">
    <location>
        <begin position="29"/>
        <end position="103"/>
    </location>
</feature>
<dbReference type="InterPro" id="IPR036390">
    <property type="entry name" value="WH_DNA-bd_sf"/>
</dbReference>
<accession>Q11I77</accession>
<dbReference type="InterPro" id="IPR036388">
    <property type="entry name" value="WH-like_DNA-bd_sf"/>
</dbReference>
<dbReference type="SUPFAM" id="SSF53335">
    <property type="entry name" value="S-adenosyl-L-methionine-dependent methyltransferases"/>
    <property type="match status" value="1"/>
</dbReference>
<dbReference type="InterPro" id="IPR053173">
    <property type="entry name" value="SAM-binding_MTase"/>
</dbReference>
<dbReference type="KEGG" id="mes:Meso_1502"/>
<evidence type="ECO:0000313" key="3">
    <source>
        <dbReference type="EMBL" id="ABG62898.1"/>
    </source>
</evidence>
<dbReference type="InterPro" id="IPR048711">
    <property type="entry name" value="WHD_Rv2258c"/>
</dbReference>
<dbReference type="Gene3D" id="3.40.50.150">
    <property type="entry name" value="Vaccinia Virus protein VP39"/>
    <property type="match status" value="1"/>
</dbReference>
<protein>
    <submittedName>
        <fullName evidence="3">Methyltransferase type 11</fullName>
    </submittedName>
</protein>
<dbReference type="GO" id="GO:0032259">
    <property type="term" value="P:methylation"/>
    <property type="evidence" value="ECO:0007669"/>
    <property type="project" value="UniProtKB-KW"/>
</dbReference>
<dbReference type="PANTHER" id="PTHR45128:SF1">
    <property type="entry name" value="S-ADENOSYLMETHIONINE-DEPENDENT METHYLTRANSFERASE RV2258C"/>
    <property type="match status" value="1"/>
</dbReference>
<dbReference type="STRING" id="266779.Meso_1502"/>
<evidence type="ECO:0000259" key="2">
    <source>
        <dbReference type="Pfam" id="PF21320"/>
    </source>
</evidence>
<dbReference type="eggNOG" id="COG2230">
    <property type="taxonomic scope" value="Bacteria"/>
</dbReference>
<dbReference type="Pfam" id="PF21320">
    <property type="entry name" value="WHD_Rv2258c"/>
    <property type="match status" value="1"/>
</dbReference>
<reference evidence="3" key="1">
    <citation type="submission" date="2006-06" db="EMBL/GenBank/DDBJ databases">
        <title>Complete sequence of chromosome of Chelativorans sp. BNC1.</title>
        <authorList>
            <consortium name="US DOE Joint Genome Institute"/>
            <person name="Copeland A."/>
            <person name="Lucas S."/>
            <person name="Lapidus A."/>
            <person name="Barry K."/>
            <person name="Detter J.C."/>
            <person name="Glavina del Rio T."/>
            <person name="Hammon N."/>
            <person name="Israni S."/>
            <person name="Dalin E."/>
            <person name="Tice H."/>
            <person name="Pitluck S."/>
            <person name="Chertkov O."/>
            <person name="Brettin T."/>
            <person name="Bruce D."/>
            <person name="Han C."/>
            <person name="Tapia R."/>
            <person name="Gilna P."/>
            <person name="Schmutz J."/>
            <person name="Larimer F."/>
            <person name="Land M."/>
            <person name="Hauser L."/>
            <person name="Kyrpides N."/>
            <person name="Mikhailova N."/>
            <person name="Richardson P."/>
        </authorList>
    </citation>
    <scope>NUCLEOTIDE SEQUENCE</scope>
    <source>
        <strain evidence="3">BNC1</strain>
    </source>
</reference>
<dbReference type="AlphaFoldDB" id="Q11I77"/>
<proteinExistence type="predicted"/>
<dbReference type="CDD" id="cd02440">
    <property type="entry name" value="AdoMet_MTases"/>
    <property type="match status" value="1"/>
</dbReference>